<reference evidence="2" key="2">
    <citation type="journal article" date="2024" name="Plant">
        <title>Genomic evolution and insights into agronomic trait innovations of Sesamum species.</title>
        <authorList>
            <person name="Miao H."/>
            <person name="Wang L."/>
            <person name="Qu L."/>
            <person name="Liu H."/>
            <person name="Sun Y."/>
            <person name="Le M."/>
            <person name="Wang Q."/>
            <person name="Wei S."/>
            <person name="Zheng Y."/>
            <person name="Lin W."/>
            <person name="Duan Y."/>
            <person name="Cao H."/>
            <person name="Xiong S."/>
            <person name="Wang X."/>
            <person name="Wei L."/>
            <person name="Li C."/>
            <person name="Ma Q."/>
            <person name="Ju M."/>
            <person name="Zhao R."/>
            <person name="Li G."/>
            <person name="Mu C."/>
            <person name="Tian Q."/>
            <person name="Mei H."/>
            <person name="Zhang T."/>
            <person name="Gao T."/>
            <person name="Zhang H."/>
        </authorList>
    </citation>
    <scope>NUCLEOTIDE SEQUENCE</scope>
    <source>
        <strain evidence="2">KEN1</strain>
    </source>
</reference>
<proteinExistence type="predicted"/>
<dbReference type="Pfam" id="PF07727">
    <property type="entry name" value="RVT_2"/>
    <property type="match status" value="1"/>
</dbReference>
<accession>A0AAW2WU99</accession>
<comment type="caution">
    <text evidence="2">The sequence shown here is derived from an EMBL/GenBank/DDBJ whole genome shotgun (WGS) entry which is preliminary data.</text>
</comment>
<dbReference type="AlphaFoldDB" id="A0AAW2WU99"/>
<organism evidence="2">
    <name type="scientific">Sesamum latifolium</name>
    <dbReference type="NCBI Taxonomy" id="2727402"/>
    <lineage>
        <taxon>Eukaryota</taxon>
        <taxon>Viridiplantae</taxon>
        <taxon>Streptophyta</taxon>
        <taxon>Embryophyta</taxon>
        <taxon>Tracheophyta</taxon>
        <taxon>Spermatophyta</taxon>
        <taxon>Magnoliopsida</taxon>
        <taxon>eudicotyledons</taxon>
        <taxon>Gunneridae</taxon>
        <taxon>Pentapetalae</taxon>
        <taxon>asterids</taxon>
        <taxon>lamiids</taxon>
        <taxon>Lamiales</taxon>
        <taxon>Pedaliaceae</taxon>
        <taxon>Sesamum</taxon>
    </lineage>
</organism>
<name>A0AAW2WU99_9LAMI</name>
<dbReference type="EMBL" id="JACGWN010000007">
    <property type="protein sequence ID" value="KAL0445210.1"/>
    <property type="molecule type" value="Genomic_DNA"/>
</dbReference>
<gene>
    <name evidence="2" type="ORF">Slati_2243700</name>
</gene>
<dbReference type="InterPro" id="IPR013103">
    <property type="entry name" value="RVT_2"/>
</dbReference>
<protein>
    <submittedName>
        <fullName evidence="2">Retrovirus-related Pol polyprotein from transposon RE1</fullName>
    </submittedName>
</protein>
<reference evidence="2" key="1">
    <citation type="submission" date="2020-06" db="EMBL/GenBank/DDBJ databases">
        <authorList>
            <person name="Li T."/>
            <person name="Hu X."/>
            <person name="Zhang T."/>
            <person name="Song X."/>
            <person name="Zhang H."/>
            <person name="Dai N."/>
            <person name="Sheng W."/>
            <person name="Hou X."/>
            <person name="Wei L."/>
        </authorList>
    </citation>
    <scope>NUCLEOTIDE SEQUENCE</scope>
    <source>
        <strain evidence="2">KEN1</strain>
        <tissue evidence="2">Leaf</tissue>
    </source>
</reference>
<sequence length="103" mass="11693">MAKNNVWELVDLPAGRKTIGNKWVLKVKRKADGSIDKFKARLVSKGYTQKEGIDYEKTFSPVVRFASVGLILAIIAHQDLELFQMDGKTTFLNGKLDEEIYMD</sequence>
<evidence type="ECO:0000259" key="1">
    <source>
        <dbReference type="Pfam" id="PF07727"/>
    </source>
</evidence>
<feature type="domain" description="Reverse transcriptase Ty1/copia-type" evidence="1">
    <location>
        <begin position="4"/>
        <end position="102"/>
    </location>
</feature>
<evidence type="ECO:0000313" key="2">
    <source>
        <dbReference type="EMBL" id="KAL0445210.1"/>
    </source>
</evidence>